<dbReference type="AlphaFoldDB" id="A0A915BF96"/>
<dbReference type="PROSITE" id="PS50948">
    <property type="entry name" value="PAN"/>
    <property type="match status" value="2"/>
</dbReference>
<feature type="domain" description="ZP" evidence="3">
    <location>
        <begin position="286"/>
        <end position="535"/>
    </location>
</feature>
<dbReference type="PROSITE" id="PS51034">
    <property type="entry name" value="ZP_2"/>
    <property type="match status" value="1"/>
</dbReference>
<evidence type="ECO:0000313" key="4">
    <source>
        <dbReference type="Proteomes" id="UP000887569"/>
    </source>
</evidence>
<dbReference type="InterPro" id="IPR003609">
    <property type="entry name" value="Pan_app"/>
</dbReference>
<dbReference type="InterPro" id="IPR056953">
    <property type="entry name" value="CUT_N"/>
</dbReference>
<dbReference type="SUPFAM" id="SSF57414">
    <property type="entry name" value="Hairpin loop containing domain-like"/>
    <property type="match status" value="2"/>
</dbReference>
<dbReference type="Pfam" id="PF25057">
    <property type="entry name" value="CUT_N"/>
    <property type="match status" value="1"/>
</dbReference>
<dbReference type="Pfam" id="PF00024">
    <property type="entry name" value="PAN_1"/>
    <property type="match status" value="2"/>
</dbReference>
<dbReference type="SMART" id="SM00473">
    <property type="entry name" value="PAN_AP"/>
    <property type="match status" value="2"/>
</dbReference>
<evidence type="ECO:0000313" key="5">
    <source>
        <dbReference type="WBParaSite" id="PgR037_g088_t01"/>
    </source>
</evidence>
<organism evidence="4 5">
    <name type="scientific">Parascaris univalens</name>
    <name type="common">Nematode worm</name>
    <dbReference type="NCBI Taxonomy" id="6257"/>
    <lineage>
        <taxon>Eukaryota</taxon>
        <taxon>Metazoa</taxon>
        <taxon>Ecdysozoa</taxon>
        <taxon>Nematoda</taxon>
        <taxon>Chromadorea</taxon>
        <taxon>Rhabditida</taxon>
        <taxon>Spirurina</taxon>
        <taxon>Ascaridomorpha</taxon>
        <taxon>Ascaridoidea</taxon>
        <taxon>Ascarididae</taxon>
        <taxon>Parascaris</taxon>
    </lineage>
</organism>
<dbReference type="InterPro" id="IPR052774">
    <property type="entry name" value="Celegans_DevNeuronal_Protein"/>
</dbReference>
<feature type="domain" description="Apple" evidence="2">
    <location>
        <begin position="43"/>
        <end position="137"/>
    </location>
</feature>
<dbReference type="GO" id="GO:0009653">
    <property type="term" value="P:anatomical structure morphogenesis"/>
    <property type="evidence" value="ECO:0007669"/>
    <property type="project" value="TreeGrafter"/>
</dbReference>
<evidence type="ECO:0000259" key="2">
    <source>
        <dbReference type="PROSITE" id="PS50948"/>
    </source>
</evidence>
<proteinExistence type="predicted"/>
<keyword evidence="4" id="KW-1185">Reference proteome</keyword>
<dbReference type="InterPro" id="IPR001507">
    <property type="entry name" value="ZP_dom"/>
</dbReference>
<dbReference type="SMART" id="SM00241">
    <property type="entry name" value="ZP"/>
    <property type="match status" value="1"/>
</dbReference>
<dbReference type="InterPro" id="IPR055355">
    <property type="entry name" value="ZP-C"/>
</dbReference>
<feature type="region of interest" description="Disordered" evidence="1">
    <location>
        <begin position="542"/>
        <end position="605"/>
    </location>
</feature>
<evidence type="ECO:0000259" key="3">
    <source>
        <dbReference type="PROSITE" id="PS51034"/>
    </source>
</evidence>
<protein>
    <submittedName>
        <fullName evidence="5">PAN domain protein</fullName>
    </submittedName>
</protein>
<dbReference type="CDD" id="cd01099">
    <property type="entry name" value="PAN_AP_HGF"/>
    <property type="match status" value="1"/>
</dbReference>
<dbReference type="PANTHER" id="PTHR47327">
    <property type="entry name" value="FI18240P1-RELATED"/>
    <property type="match status" value="1"/>
</dbReference>
<dbReference type="WBParaSite" id="PgR037_g088_t01">
    <property type="protein sequence ID" value="PgR037_g088_t01"/>
    <property type="gene ID" value="PgR037_g088"/>
</dbReference>
<sequence>YYYGTGECILNRESRLSLPHLFINDSTQLGADYFENICFDVNCLEGSSVHWINIEPFEISGRSDAILENVTKEECLKSCLKNSVRGHPFSCKSFSYSEGKSTCHLTAESGIARRRANDGKRRESSLVRAENFYEKICLLGTPTCGEVSFQYTAHHALTNVPTQVLSTSSVTACLETCLKAERRCTAAMFFHEKDECAIASESQFPNSKQVNFQAEVDYYDNVCDYANGSDTSVQEEAVEEFPPVVLIREPLDVQLPRRAQSNQHVTVENIAILNDVAVNKGEVETECHVDGIVVTVRFASATTGTIYIKDHFSTCRSEFQNSTSAILNIELPSQRHDNAPCPAEEIRPLVWSFIVVVQRNGLDVPAVMTDMDRVFNVSCDYSNVDTSAAKAALDSSFEEADITQKDRSSSEGIVMSVLRQGQPVSSVLLGEELELRWTAVGAEHIDFIVAECFAERLDGSPPYPPPLKLVSQGCTSRGVAGRLMLRSITAIGNGFSTRIKAFRFDGSRRVRIRCTIDICEHRCPQAACEDNNELIHLNERMRRAPNEDDTEDEASSMSGERIRRLKRTSTEGTLTIVEDEDERRKVKEEERRKTDAVESEPQHITAHSAGKFLVLSVHRQFR</sequence>
<evidence type="ECO:0000256" key="1">
    <source>
        <dbReference type="SAM" id="MobiDB-lite"/>
    </source>
</evidence>
<feature type="compositionally biased region" description="Basic and acidic residues" evidence="1">
    <location>
        <begin position="582"/>
        <end position="596"/>
    </location>
</feature>
<dbReference type="Gene3D" id="3.50.4.10">
    <property type="entry name" value="Hepatocyte Growth Factor"/>
    <property type="match status" value="2"/>
</dbReference>
<dbReference type="Proteomes" id="UP000887569">
    <property type="component" value="Unplaced"/>
</dbReference>
<dbReference type="PANTHER" id="PTHR47327:SF18">
    <property type="entry name" value="PAN DOMAIN PROTEIN"/>
    <property type="match status" value="1"/>
</dbReference>
<dbReference type="Pfam" id="PF00100">
    <property type="entry name" value="Zona_pellucida"/>
    <property type="match status" value="1"/>
</dbReference>
<feature type="domain" description="Apple" evidence="2">
    <location>
        <begin position="144"/>
        <end position="223"/>
    </location>
</feature>
<reference evidence="5" key="1">
    <citation type="submission" date="2022-11" db="UniProtKB">
        <authorList>
            <consortium name="WormBaseParasite"/>
        </authorList>
    </citation>
    <scope>IDENTIFICATION</scope>
</reference>
<accession>A0A915BF96</accession>
<name>A0A915BF96_PARUN</name>